<evidence type="ECO:0000313" key="1">
    <source>
        <dbReference type="EMBL" id="KAF7997577.1"/>
    </source>
</evidence>
<comment type="caution">
    <text evidence="1">The sequence shown here is derived from an EMBL/GenBank/DDBJ whole genome shotgun (WGS) entry which is preliminary data.</text>
</comment>
<name>A0A835CVL2_APHGI</name>
<organism evidence="1 2">
    <name type="scientific">Aphidius gifuensis</name>
    <name type="common">Parasitoid wasp</name>
    <dbReference type="NCBI Taxonomy" id="684658"/>
    <lineage>
        <taxon>Eukaryota</taxon>
        <taxon>Metazoa</taxon>
        <taxon>Ecdysozoa</taxon>
        <taxon>Arthropoda</taxon>
        <taxon>Hexapoda</taxon>
        <taxon>Insecta</taxon>
        <taxon>Pterygota</taxon>
        <taxon>Neoptera</taxon>
        <taxon>Endopterygota</taxon>
        <taxon>Hymenoptera</taxon>
        <taxon>Apocrita</taxon>
        <taxon>Ichneumonoidea</taxon>
        <taxon>Braconidae</taxon>
        <taxon>Aphidiinae</taxon>
        <taxon>Aphidius</taxon>
    </lineage>
</organism>
<evidence type="ECO:0000313" key="2">
    <source>
        <dbReference type="Proteomes" id="UP000639338"/>
    </source>
</evidence>
<keyword evidence="2" id="KW-1185">Reference proteome</keyword>
<dbReference type="AlphaFoldDB" id="A0A835CVL2"/>
<gene>
    <name evidence="1" type="ORF">HCN44_006148</name>
</gene>
<dbReference type="EMBL" id="JACMRX010000001">
    <property type="protein sequence ID" value="KAF7997577.1"/>
    <property type="molecule type" value="Genomic_DNA"/>
</dbReference>
<dbReference type="Proteomes" id="UP000639338">
    <property type="component" value="Unassembled WGS sequence"/>
</dbReference>
<protein>
    <submittedName>
        <fullName evidence="1">Uncharacterized protein</fullName>
    </submittedName>
</protein>
<proteinExistence type="predicted"/>
<accession>A0A835CVL2</accession>
<reference evidence="1 2" key="1">
    <citation type="submission" date="2020-08" db="EMBL/GenBank/DDBJ databases">
        <title>Aphidius gifuensis genome sequencing and assembly.</title>
        <authorList>
            <person name="Du Z."/>
        </authorList>
    </citation>
    <scope>NUCLEOTIDE SEQUENCE [LARGE SCALE GENOMIC DNA]</scope>
    <source>
        <strain evidence="1">YNYX2018</strain>
        <tissue evidence="1">Adults</tissue>
    </source>
</reference>
<sequence>MKNIFVDIDEPVTFNFQFTVSTHYIDAGLTSPETIIEPVPDRLSTSILCPHHTQALDVVPLKIGIPYFEYGYIPTQFLDQPLYACVEAELEYGESLWYWIDFEQRSPLYQDYNEWVLLWTKGFLRDDLVDTCFTIPEPQQRFTIEYKSNESLIIGKLWPDLNRVPGYLQSDYQCTDVYTVAANDIVTINYGIQNISGYIHKLTIQENSLEYPLSNWEQDRPEYIVNEELLIEGRSYLQFTAPKNMDIRIFFYTFAKQEIYTPLMGLYWHTVTTHRIIKTGSQSETPKTVIKPTERTYPASILCPRS</sequence>